<evidence type="ECO:0000259" key="8">
    <source>
        <dbReference type="PROSITE" id="PS51387"/>
    </source>
</evidence>
<dbReference type="Proteomes" id="UP000603234">
    <property type="component" value="Unassembled WGS sequence"/>
</dbReference>
<dbReference type="PANTHER" id="PTHR11748">
    <property type="entry name" value="D-LACTATE DEHYDROGENASE"/>
    <property type="match status" value="1"/>
</dbReference>
<proteinExistence type="inferred from homology"/>
<dbReference type="InterPro" id="IPR004113">
    <property type="entry name" value="FAD-bd_oxidored_4_C"/>
</dbReference>
<dbReference type="InterPro" id="IPR006094">
    <property type="entry name" value="Oxid_FAD_bind_N"/>
</dbReference>
<dbReference type="InterPro" id="IPR016166">
    <property type="entry name" value="FAD-bd_PCMH"/>
</dbReference>
<organism evidence="9 10">
    <name type="scientific">Acetobacterium fimetarium</name>
    <dbReference type="NCBI Taxonomy" id="52691"/>
    <lineage>
        <taxon>Bacteria</taxon>
        <taxon>Bacillati</taxon>
        <taxon>Bacillota</taxon>
        <taxon>Clostridia</taxon>
        <taxon>Eubacteriales</taxon>
        <taxon>Eubacteriaceae</taxon>
        <taxon>Acetobacterium</taxon>
    </lineage>
</organism>
<evidence type="ECO:0000256" key="5">
    <source>
        <dbReference type="ARBA" id="ARBA00022946"/>
    </source>
</evidence>
<accession>A0ABR6WSM4</accession>
<comment type="similarity">
    <text evidence="2">Belongs to the FAD-binding oxidoreductase/transferase type 4 family.</text>
</comment>
<feature type="domain" description="FAD-binding PCMH-type" evidence="8">
    <location>
        <begin position="41"/>
        <end position="234"/>
    </location>
</feature>
<dbReference type="Pfam" id="PF02913">
    <property type="entry name" value="FAD-oxidase_C"/>
    <property type="match status" value="1"/>
</dbReference>
<dbReference type="SUPFAM" id="SSF56176">
    <property type="entry name" value="FAD-binding/transporter-associated domain-like"/>
    <property type="match status" value="1"/>
</dbReference>
<dbReference type="InterPro" id="IPR016171">
    <property type="entry name" value="Vanillyl_alc_oxidase_C-sub2"/>
</dbReference>
<dbReference type="InterPro" id="IPR016169">
    <property type="entry name" value="FAD-bd_PCMH_sub2"/>
</dbReference>
<dbReference type="InterPro" id="IPR016164">
    <property type="entry name" value="FAD-linked_Oxase-like_C"/>
</dbReference>
<dbReference type="InterPro" id="IPR036318">
    <property type="entry name" value="FAD-bd_PCMH-like_sf"/>
</dbReference>
<protein>
    <recommendedName>
        <fullName evidence="7">D-lactate dehydrogenase (cytochrome)</fullName>
        <ecNumber evidence="7">1.1.2.4</ecNumber>
    </recommendedName>
</protein>
<reference evidence="9 10" key="1">
    <citation type="journal article" date="2020" name="mSystems">
        <title>Defining Genomic and Predicted Metabolic Features of the Acetobacterium Genus.</title>
        <authorList>
            <person name="Ross D.E."/>
            <person name="Marshall C.W."/>
            <person name="Gulliver D."/>
            <person name="May H.D."/>
            <person name="Norman R.S."/>
        </authorList>
    </citation>
    <scope>NUCLEOTIDE SEQUENCE [LARGE SCALE GENOMIC DNA]</scope>
    <source>
        <strain evidence="9 10">DSM 8238</strain>
    </source>
</reference>
<evidence type="ECO:0000256" key="1">
    <source>
        <dbReference type="ARBA" id="ARBA00001974"/>
    </source>
</evidence>
<evidence type="ECO:0000256" key="7">
    <source>
        <dbReference type="ARBA" id="ARBA00038897"/>
    </source>
</evidence>
<name>A0ABR6WSM4_9FIRM</name>
<dbReference type="EMBL" id="WJBC01000003">
    <property type="protein sequence ID" value="MBC3803383.1"/>
    <property type="molecule type" value="Genomic_DNA"/>
</dbReference>
<evidence type="ECO:0000313" key="10">
    <source>
        <dbReference type="Proteomes" id="UP000603234"/>
    </source>
</evidence>
<evidence type="ECO:0000256" key="3">
    <source>
        <dbReference type="ARBA" id="ARBA00022630"/>
    </source>
</evidence>
<keyword evidence="4" id="KW-0274">FAD</keyword>
<keyword evidence="6" id="KW-0560">Oxidoreductase</keyword>
<gene>
    <name evidence="9" type="ORF">GH808_02885</name>
</gene>
<dbReference type="Gene3D" id="3.30.43.10">
    <property type="entry name" value="Uridine Diphospho-n-acetylenolpyruvylglucosamine Reductase, domain 2"/>
    <property type="match status" value="1"/>
</dbReference>
<keyword evidence="3" id="KW-0285">Flavoprotein</keyword>
<dbReference type="PROSITE" id="PS51387">
    <property type="entry name" value="FAD_PCMH"/>
    <property type="match status" value="1"/>
</dbReference>
<comment type="caution">
    <text evidence="9">The sequence shown here is derived from an EMBL/GenBank/DDBJ whole genome shotgun (WGS) entry which is preliminary data.</text>
</comment>
<keyword evidence="5" id="KW-0809">Transit peptide</keyword>
<evidence type="ECO:0000313" key="9">
    <source>
        <dbReference type="EMBL" id="MBC3803383.1"/>
    </source>
</evidence>
<keyword evidence="10" id="KW-1185">Reference proteome</keyword>
<dbReference type="InterPro" id="IPR016167">
    <property type="entry name" value="FAD-bd_PCMH_sub1"/>
</dbReference>
<dbReference type="Gene3D" id="1.10.45.10">
    <property type="entry name" value="Vanillyl-alcohol Oxidase, Chain A, domain 4"/>
    <property type="match status" value="1"/>
</dbReference>
<evidence type="ECO:0000256" key="4">
    <source>
        <dbReference type="ARBA" id="ARBA00022827"/>
    </source>
</evidence>
<evidence type="ECO:0000256" key="6">
    <source>
        <dbReference type="ARBA" id="ARBA00023002"/>
    </source>
</evidence>
<evidence type="ECO:0000256" key="2">
    <source>
        <dbReference type="ARBA" id="ARBA00008000"/>
    </source>
</evidence>
<dbReference type="EC" id="1.1.2.4" evidence="7"/>
<dbReference type="PANTHER" id="PTHR11748:SF111">
    <property type="entry name" value="D-LACTATE DEHYDROGENASE, MITOCHONDRIAL-RELATED"/>
    <property type="match status" value="1"/>
</dbReference>
<dbReference type="Gene3D" id="3.30.465.10">
    <property type="match status" value="1"/>
</dbReference>
<dbReference type="RefSeq" id="WP_186841313.1">
    <property type="nucleotide sequence ID" value="NZ_WJBC01000003.1"/>
</dbReference>
<comment type="cofactor">
    <cofactor evidence="1">
        <name>FAD</name>
        <dbReference type="ChEBI" id="CHEBI:57692"/>
    </cofactor>
</comment>
<dbReference type="SUPFAM" id="SSF55103">
    <property type="entry name" value="FAD-linked oxidases, C-terminal domain"/>
    <property type="match status" value="1"/>
</dbReference>
<dbReference type="Pfam" id="PF01565">
    <property type="entry name" value="FAD_binding_4"/>
    <property type="match status" value="1"/>
</dbReference>
<sequence length="479" mass="52130">MKQETKSGHELKNAIAAIVGPKYVIDDYFALIPYARDISAFPGVMPGIVVRPKSSEELAEIVKLANRTGYPITVKGGGQAGGGVTKGEATRNIMVDMGRMDEIEVDIENSRVVAGAGSRLSTIDDALRPYGHFINTVIGPYYTATAGGLTSGIAGAGFGKNVSTLGCNWTFVLGLKVVLPNGDIITTGAGPDSNVNREDIYFREVTGPDLTDLFVGSGGAFGLITEVVYRTLPIPKHMKAISYVTPSMEVTWAIQLELSAKERVPYTNTIMFEMTNYMVKAIADGIEGYGAIFYAVEGDDEADIDSRIKEISAVCEKHGAIHGNEKMDHFAMTGTTGTLEMVRDVPSNSCPFMTWESMFPRSKSLEFTKGLQDAFKSVEGHRENATAAGLYLVPMGHIFLTGITIRSGFSTPEAEEHLRKTWRVGEEYMRKVGTCSTYSQGTNSNFIAESWSPNHSKMMNSIKKVLDPKNIMCPGLWNF</sequence>